<dbReference type="EMBL" id="UINC01031479">
    <property type="protein sequence ID" value="SVB17597.1"/>
    <property type="molecule type" value="Genomic_DNA"/>
</dbReference>
<dbReference type="InterPro" id="IPR027417">
    <property type="entry name" value="P-loop_NTPase"/>
</dbReference>
<proteinExistence type="predicted"/>
<sequence length="48" mass="4980">MATDSIETPSGSLAFEAIGMTFPDGTEALREISFSLGRGEFVTVVGPS</sequence>
<dbReference type="AlphaFoldDB" id="A0A382BWL6"/>
<organism evidence="1">
    <name type="scientific">marine metagenome</name>
    <dbReference type="NCBI Taxonomy" id="408172"/>
    <lineage>
        <taxon>unclassified sequences</taxon>
        <taxon>metagenomes</taxon>
        <taxon>ecological metagenomes</taxon>
    </lineage>
</organism>
<evidence type="ECO:0000313" key="1">
    <source>
        <dbReference type="EMBL" id="SVB17597.1"/>
    </source>
</evidence>
<gene>
    <name evidence="1" type="ORF">METZ01_LOCUS170451</name>
</gene>
<dbReference type="SUPFAM" id="SSF52540">
    <property type="entry name" value="P-loop containing nucleoside triphosphate hydrolases"/>
    <property type="match status" value="1"/>
</dbReference>
<feature type="non-terminal residue" evidence="1">
    <location>
        <position position="48"/>
    </location>
</feature>
<reference evidence="1" key="1">
    <citation type="submission" date="2018-05" db="EMBL/GenBank/DDBJ databases">
        <authorList>
            <person name="Lanie J.A."/>
            <person name="Ng W.-L."/>
            <person name="Kazmierczak K.M."/>
            <person name="Andrzejewski T.M."/>
            <person name="Davidsen T.M."/>
            <person name="Wayne K.J."/>
            <person name="Tettelin H."/>
            <person name="Glass J.I."/>
            <person name="Rusch D."/>
            <person name="Podicherti R."/>
            <person name="Tsui H.-C.T."/>
            <person name="Winkler M.E."/>
        </authorList>
    </citation>
    <scope>NUCLEOTIDE SEQUENCE</scope>
</reference>
<name>A0A382BWL6_9ZZZZ</name>
<accession>A0A382BWL6</accession>
<dbReference type="Gene3D" id="3.40.50.300">
    <property type="entry name" value="P-loop containing nucleotide triphosphate hydrolases"/>
    <property type="match status" value="1"/>
</dbReference>
<protein>
    <submittedName>
        <fullName evidence="1">Uncharacterized protein</fullName>
    </submittedName>
</protein>